<evidence type="ECO:0000313" key="4">
    <source>
        <dbReference type="Proteomes" id="UP000034224"/>
    </source>
</evidence>
<organism evidence="3 4">
    <name type="scientific">Candidatus Jorgensenbacteria bacterium GW2011_GWB1_50_10</name>
    <dbReference type="NCBI Taxonomy" id="1618665"/>
    <lineage>
        <taxon>Bacteria</taxon>
        <taxon>Candidatus Joergenseniibacteriota</taxon>
    </lineage>
</organism>
<dbReference type="SUPFAM" id="SSF49384">
    <property type="entry name" value="Carbohydrate-binding domain"/>
    <property type="match status" value="1"/>
</dbReference>
<evidence type="ECO:0000313" key="3">
    <source>
        <dbReference type="EMBL" id="KKW14774.1"/>
    </source>
</evidence>
<dbReference type="STRING" id="1618665.UY55_C0004G0027"/>
<keyword evidence="1" id="KW-1133">Transmembrane helix</keyword>
<dbReference type="GO" id="GO:0030246">
    <property type="term" value="F:carbohydrate binding"/>
    <property type="evidence" value="ECO:0007669"/>
    <property type="project" value="InterPro"/>
</dbReference>
<sequence>MSDRNMRKVFLVAIGLVFLTPAASLAASNFSFTPSSGSYEQGQVFTVQIFVDPQGVSLYTVKAKVKYPADILEIKSFTFSGPWIPLVQSDYDLIDNTQGVLIKTGGYPGGLSSRQSLGTINFRVRKAGSASLNFGSDSVALDVSNNNSLSSSLQQAIFDFAVPKLPASAPAISEAAPAAVEQAEQTIPVALETPLNPLSLAVVSVLAPLNPLILLGVALASLIAVLLLKRKHKHRKIKIFKK</sequence>
<reference evidence="3 4" key="1">
    <citation type="journal article" date="2015" name="Nature">
        <title>rRNA introns, odd ribosomes, and small enigmatic genomes across a large radiation of phyla.</title>
        <authorList>
            <person name="Brown C.T."/>
            <person name="Hug L.A."/>
            <person name="Thomas B.C."/>
            <person name="Sharon I."/>
            <person name="Castelle C.J."/>
            <person name="Singh A."/>
            <person name="Wilkins M.J."/>
            <person name="Williams K.H."/>
            <person name="Banfield J.F."/>
        </authorList>
    </citation>
    <scope>NUCLEOTIDE SEQUENCE [LARGE SCALE GENOMIC DNA]</scope>
</reference>
<keyword evidence="1" id="KW-0472">Membrane</keyword>
<proteinExistence type="predicted"/>
<dbReference type="Proteomes" id="UP000034224">
    <property type="component" value="Unassembled WGS sequence"/>
</dbReference>
<feature type="signal peptide" evidence="2">
    <location>
        <begin position="1"/>
        <end position="26"/>
    </location>
</feature>
<dbReference type="Gene3D" id="2.60.40.680">
    <property type="match status" value="1"/>
</dbReference>
<feature type="chain" id="PRO_5002541413" description="Cohesin domain-containing protein" evidence="2">
    <location>
        <begin position="27"/>
        <end position="242"/>
    </location>
</feature>
<dbReference type="EMBL" id="LCQK01000004">
    <property type="protein sequence ID" value="KKW14774.1"/>
    <property type="molecule type" value="Genomic_DNA"/>
</dbReference>
<name>A0A0G1Z769_9BACT</name>
<evidence type="ECO:0008006" key="5">
    <source>
        <dbReference type="Google" id="ProtNLM"/>
    </source>
</evidence>
<keyword evidence="2" id="KW-0732">Signal</keyword>
<protein>
    <recommendedName>
        <fullName evidence="5">Cohesin domain-containing protein</fullName>
    </recommendedName>
</protein>
<dbReference type="InterPro" id="IPR008965">
    <property type="entry name" value="CBM2/CBM3_carb-bd_dom_sf"/>
</dbReference>
<feature type="transmembrane region" description="Helical" evidence="1">
    <location>
        <begin position="209"/>
        <end position="228"/>
    </location>
</feature>
<accession>A0A0G1Z769</accession>
<dbReference type="CDD" id="cd08547">
    <property type="entry name" value="Type_II_cohesin"/>
    <property type="match status" value="1"/>
</dbReference>
<evidence type="ECO:0000256" key="1">
    <source>
        <dbReference type="SAM" id="Phobius"/>
    </source>
</evidence>
<evidence type="ECO:0000256" key="2">
    <source>
        <dbReference type="SAM" id="SignalP"/>
    </source>
</evidence>
<dbReference type="AlphaFoldDB" id="A0A0G1Z769"/>
<comment type="caution">
    <text evidence="3">The sequence shown here is derived from an EMBL/GenBank/DDBJ whole genome shotgun (WGS) entry which is preliminary data.</text>
</comment>
<keyword evidence="1" id="KW-0812">Transmembrane</keyword>
<gene>
    <name evidence="3" type="ORF">UY55_C0004G0027</name>
</gene>